<evidence type="ECO:0000313" key="1">
    <source>
        <dbReference type="EMBL" id="ADL19494.1"/>
    </source>
</evidence>
<dbReference type="Proteomes" id="UP000000346">
    <property type="component" value="Chromosome"/>
</dbReference>
<gene>
    <name evidence="1" type="ordered locus">ASAC_1089</name>
</gene>
<name>D9Q2F6_ACIS3</name>
<dbReference type="EMBL" id="CP001742">
    <property type="protein sequence ID" value="ADL19494.1"/>
    <property type="molecule type" value="Genomic_DNA"/>
</dbReference>
<accession>D9Q2F6</accession>
<reference evidence="1 2" key="1">
    <citation type="journal article" date="2010" name="Appl. Environ. Microbiol.">
        <title>The genome sequence of the crenarchaeon Acidilobus saccharovorans supports a new order, Acidilobales, and suggests an important ecological role in terrestrial acidic hot springs.</title>
        <authorList>
            <person name="Mardanov A.V."/>
            <person name="Svetlitchnyi V.A."/>
            <person name="Beletsky A.V."/>
            <person name="Prokofeva M.I."/>
            <person name="Bonch-Osmolovskaya E.A."/>
            <person name="Ravin N.V."/>
            <person name="Skryabin K.G."/>
        </authorList>
    </citation>
    <scope>NUCLEOTIDE SEQUENCE [LARGE SCALE GENOMIC DNA]</scope>
    <source>
        <strain evidence="2">DSM 16705 / JCM 18335 / VKM B-2471 / 345-15</strain>
    </source>
</reference>
<sequence>MKKIAAEAREVVKEIRDLGYRCSEPEDVGDCLESYVELDDNVVRLVFLQPRYTDLILVKLTDEVSGCEEAIYSPRGLYVLANNPREAADAIISKAKMLIAKPRSGPS</sequence>
<evidence type="ECO:0000313" key="2">
    <source>
        <dbReference type="Proteomes" id="UP000000346"/>
    </source>
</evidence>
<protein>
    <submittedName>
        <fullName evidence="1">Uncharacterized protein</fullName>
    </submittedName>
</protein>
<dbReference type="AlphaFoldDB" id="D9Q2F6"/>
<dbReference type="HOGENOM" id="CLU_2203981_0_0_2"/>
<dbReference type="InParanoid" id="D9Q2F6"/>
<keyword evidence="2" id="KW-1185">Reference proteome</keyword>
<dbReference type="eggNOG" id="arCOG05957">
    <property type="taxonomic scope" value="Archaea"/>
</dbReference>
<proteinExistence type="predicted"/>
<dbReference type="STRING" id="666510.ASAC_1089"/>
<dbReference type="KEGG" id="asc:ASAC_1089"/>
<organism evidence="1 2">
    <name type="scientific">Acidilobus saccharovorans (strain DSM 16705 / JCM 18335 / VKM B-2471 / 345-15)</name>
    <dbReference type="NCBI Taxonomy" id="666510"/>
    <lineage>
        <taxon>Archaea</taxon>
        <taxon>Thermoproteota</taxon>
        <taxon>Thermoprotei</taxon>
        <taxon>Acidilobales</taxon>
        <taxon>Acidilobaceae</taxon>
        <taxon>Acidilobus</taxon>
    </lineage>
</organism>